<dbReference type="EMBL" id="WNKV01000003">
    <property type="protein sequence ID" value="MTW15494.1"/>
    <property type="molecule type" value="Genomic_DNA"/>
</dbReference>
<dbReference type="SUPFAM" id="SSF142764">
    <property type="entry name" value="YgbK-like"/>
    <property type="match status" value="1"/>
</dbReference>
<dbReference type="AlphaFoldDB" id="A0A3S4CHU5"/>
<keyword evidence="3" id="KW-0547">Nucleotide-binding</keyword>
<reference evidence="11" key="2">
    <citation type="submission" date="2018-10" db="EMBL/GenBank/DDBJ databases">
        <authorList>
            <person name="Peiro R."/>
            <person name="Begona"/>
            <person name="Cbmso G."/>
            <person name="Lopez M."/>
            <person name="Gonzalez S."/>
            <person name="Sacristan E."/>
            <person name="Castillo E."/>
        </authorList>
    </citation>
    <scope>NUCLEOTIDE SEQUENCE [LARGE SCALE GENOMIC DNA]</scope>
</reference>
<sequence length="406" mass="42650">MTRHPIVALSDDLTGAVAAAAETAGFGLRAQVVRWEDLPDRTDADVLVVDTATRLVDDRTAADRITITMAALQDRFAAGQPVFYKRVDSLLRGPVAAEIAAWTASLDGPVVAAVAAPAFDITTQGGIQYVRDRALAVCDGGTDQCRVTPATLVAGVHADLLQVRAPDFPERLTTALRAGRSLSTDGVTEGDLDLVASAVAAAHRQGLRAGLIGSFGLLGAWVAATRPRRRRGVLIAASSYRPATTAQLAAFAQDPDKTLLALGPDHDAVRARALAALDDGRDVAIATTMPGFTPDVVDERHAHDMAVMVTGILEAMRPVGLTLMGGELASHLFRMLAPRRLDVLAQPWPATPLVRFEGGDHDGLRAVIQSGSQGGANRLFQIAGLFHALDGAASTPASIPERTTHD</sequence>
<keyword evidence="6" id="KW-0119">Carbohydrate metabolism</keyword>
<dbReference type="Gene3D" id="3.40.980.20">
    <property type="entry name" value="Four-carbon acid sugar kinase, nucleotide binding domain"/>
    <property type="match status" value="1"/>
</dbReference>
<dbReference type="Proteomes" id="UP000289200">
    <property type="component" value="Unassembled WGS sequence"/>
</dbReference>
<evidence type="ECO:0000313" key="12">
    <source>
        <dbReference type="Proteomes" id="UP000438991"/>
    </source>
</evidence>
<reference evidence="10" key="1">
    <citation type="submission" date="2018-10" db="EMBL/GenBank/DDBJ databases">
        <authorList>
            <person name="Peiro R."/>
            <person name="Begona"/>
            <person name="Cbmso G."/>
            <person name="Lopez M."/>
            <person name="Gonzalez S."/>
            <person name="Sacristan E."/>
            <person name="Castillo E."/>
        </authorList>
    </citation>
    <scope>NUCLEOTIDE SEQUENCE</scope>
    <source>
        <strain evidence="10">Rhod_genome</strain>
    </source>
</reference>
<dbReference type="OrthoDB" id="9778478at2"/>
<evidence type="ECO:0000313" key="11">
    <source>
        <dbReference type="Proteomes" id="UP000289200"/>
    </source>
</evidence>
<dbReference type="RefSeq" id="WP_129609869.1">
    <property type="nucleotide sequence ID" value="NZ_UWOC01000159.1"/>
</dbReference>
<accession>A0A3S4CHU5</accession>
<feature type="domain" description="Four-carbon acid sugar kinase nucleotide binding" evidence="8">
    <location>
        <begin position="234"/>
        <end position="377"/>
    </location>
</feature>
<evidence type="ECO:0000256" key="4">
    <source>
        <dbReference type="ARBA" id="ARBA00022777"/>
    </source>
</evidence>
<name>A0A3S4CHU5_9BRAD</name>
<protein>
    <recommendedName>
        <fullName evidence="13">Four-carbon acid sugar kinase N-terminal domain-containing protein</fullName>
    </recommendedName>
</protein>
<evidence type="ECO:0000256" key="6">
    <source>
        <dbReference type="ARBA" id="ARBA00023277"/>
    </source>
</evidence>
<keyword evidence="4" id="KW-0418">Kinase</keyword>
<dbReference type="GO" id="GO:0016301">
    <property type="term" value="F:kinase activity"/>
    <property type="evidence" value="ECO:0007669"/>
    <property type="project" value="UniProtKB-KW"/>
</dbReference>
<evidence type="ECO:0000259" key="7">
    <source>
        <dbReference type="Pfam" id="PF07005"/>
    </source>
</evidence>
<comment type="caution">
    <text evidence="10">The sequence shown here is derived from an EMBL/GenBank/DDBJ whole genome shotgun (WGS) entry which is preliminary data.</text>
</comment>
<dbReference type="GO" id="GO:0005524">
    <property type="term" value="F:ATP binding"/>
    <property type="evidence" value="ECO:0007669"/>
    <property type="project" value="UniProtKB-KW"/>
</dbReference>
<dbReference type="InterPro" id="IPR010737">
    <property type="entry name" value="4-carb_acid_sugar_kinase_N"/>
</dbReference>
<dbReference type="Proteomes" id="UP000438991">
    <property type="component" value="Unassembled WGS sequence"/>
</dbReference>
<dbReference type="EMBL" id="UWOC01000159">
    <property type="protein sequence ID" value="VCU09529.1"/>
    <property type="molecule type" value="Genomic_DNA"/>
</dbReference>
<organism evidence="10 11">
    <name type="scientific">Rhodoplanes serenus</name>
    <dbReference type="NCBI Taxonomy" id="200615"/>
    <lineage>
        <taxon>Bacteria</taxon>
        <taxon>Pseudomonadati</taxon>
        <taxon>Pseudomonadota</taxon>
        <taxon>Alphaproteobacteria</taxon>
        <taxon>Hyphomicrobiales</taxon>
        <taxon>Nitrobacteraceae</taxon>
        <taxon>Rhodoplanes</taxon>
    </lineage>
</organism>
<gene>
    <name evidence="9" type="ORF">GJ689_04645</name>
    <name evidence="10" type="ORF">RHODGE_RHODGE_03213</name>
</gene>
<dbReference type="InterPro" id="IPR042213">
    <property type="entry name" value="NBD_C_sf"/>
</dbReference>
<evidence type="ECO:0000256" key="3">
    <source>
        <dbReference type="ARBA" id="ARBA00022741"/>
    </source>
</evidence>
<evidence type="ECO:0008006" key="13">
    <source>
        <dbReference type="Google" id="ProtNLM"/>
    </source>
</evidence>
<evidence type="ECO:0000313" key="9">
    <source>
        <dbReference type="EMBL" id="MTW15494.1"/>
    </source>
</evidence>
<dbReference type="Pfam" id="PF17042">
    <property type="entry name" value="NBD_C"/>
    <property type="match status" value="1"/>
</dbReference>
<comment type="similarity">
    <text evidence="1">Belongs to the four-carbon acid sugar kinase family.</text>
</comment>
<proteinExistence type="inferred from homology"/>
<evidence type="ECO:0000313" key="10">
    <source>
        <dbReference type="EMBL" id="VCU09529.1"/>
    </source>
</evidence>
<evidence type="ECO:0000259" key="8">
    <source>
        <dbReference type="Pfam" id="PF17042"/>
    </source>
</evidence>
<evidence type="ECO:0000256" key="5">
    <source>
        <dbReference type="ARBA" id="ARBA00022840"/>
    </source>
</evidence>
<keyword evidence="2" id="KW-0808">Transferase</keyword>
<dbReference type="Pfam" id="PF07005">
    <property type="entry name" value="SBD_N"/>
    <property type="match status" value="1"/>
</dbReference>
<evidence type="ECO:0000256" key="1">
    <source>
        <dbReference type="ARBA" id="ARBA00005715"/>
    </source>
</evidence>
<feature type="domain" description="Four-carbon acid sugar kinase N-terminal" evidence="7">
    <location>
        <begin position="6"/>
        <end position="218"/>
    </location>
</feature>
<keyword evidence="11" id="KW-1185">Reference proteome</keyword>
<dbReference type="InterPro" id="IPR037051">
    <property type="entry name" value="4-carb_acid_sugar_kinase_N_sf"/>
</dbReference>
<keyword evidence="5" id="KW-0067">ATP-binding</keyword>
<reference evidence="9 12" key="3">
    <citation type="submission" date="2019-11" db="EMBL/GenBank/DDBJ databases">
        <title>Whole-genome sequence of Rhodoplanes serenus DSM 18633, type strain.</title>
        <authorList>
            <person name="Kyndt J.A."/>
            <person name="Meyer T.E."/>
        </authorList>
    </citation>
    <scope>NUCLEOTIDE SEQUENCE [LARGE SCALE GENOMIC DNA]</scope>
    <source>
        <strain evidence="9 12">DSM 18633</strain>
    </source>
</reference>
<dbReference type="Gene3D" id="3.40.50.10840">
    <property type="entry name" value="Putative sugar-binding, N-terminal domain"/>
    <property type="match status" value="1"/>
</dbReference>
<dbReference type="InterPro" id="IPR031475">
    <property type="entry name" value="NBD_C"/>
</dbReference>
<evidence type="ECO:0000256" key="2">
    <source>
        <dbReference type="ARBA" id="ARBA00022679"/>
    </source>
</evidence>